<protein>
    <submittedName>
        <fullName evidence="2">Uncharacterized protein</fullName>
    </submittedName>
</protein>
<proteinExistence type="predicted"/>
<dbReference type="RefSeq" id="WP_409121110.1">
    <property type="nucleotide sequence ID" value="NZ_JBJVNI010000005.1"/>
</dbReference>
<evidence type="ECO:0000256" key="1">
    <source>
        <dbReference type="SAM" id="MobiDB-lite"/>
    </source>
</evidence>
<comment type="caution">
    <text evidence="2">The sequence shown here is derived from an EMBL/GenBank/DDBJ whole genome shotgun (WGS) entry which is preliminary data.</text>
</comment>
<sequence>MAIQYRTARFRLVPHLAKALSMPGPAWTELPRPVRLRDRTLEGHESARKRGKTIGGAGGMRMLREHDERSAAAAGP</sequence>
<feature type="region of interest" description="Disordered" evidence="1">
    <location>
        <begin position="40"/>
        <end position="76"/>
    </location>
</feature>
<accession>A0ABW9HQY0</accession>
<organism evidence="2 3">
    <name type="scientific">Streptomyces niveiscabiei</name>
    <dbReference type="NCBI Taxonomy" id="164115"/>
    <lineage>
        <taxon>Bacteria</taxon>
        <taxon>Bacillati</taxon>
        <taxon>Actinomycetota</taxon>
        <taxon>Actinomycetes</taxon>
        <taxon>Kitasatosporales</taxon>
        <taxon>Streptomycetaceae</taxon>
        <taxon>Streptomyces</taxon>
    </lineage>
</organism>
<gene>
    <name evidence="2" type="ORF">ACKI18_11040</name>
</gene>
<dbReference type="EMBL" id="JBJVNI010000005">
    <property type="protein sequence ID" value="MFM9609248.1"/>
    <property type="molecule type" value="Genomic_DNA"/>
</dbReference>
<keyword evidence="3" id="KW-1185">Reference proteome</keyword>
<dbReference type="Proteomes" id="UP001631957">
    <property type="component" value="Unassembled WGS sequence"/>
</dbReference>
<evidence type="ECO:0000313" key="3">
    <source>
        <dbReference type="Proteomes" id="UP001631957"/>
    </source>
</evidence>
<evidence type="ECO:0000313" key="2">
    <source>
        <dbReference type="EMBL" id="MFM9609248.1"/>
    </source>
</evidence>
<name>A0ABW9HQY0_9ACTN</name>
<reference evidence="2 3" key="1">
    <citation type="submission" date="2024-12" db="EMBL/GenBank/DDBJ databases">
        <title>Forecasting of Potato common scab and diversities of Pathogenic streptomyces spp. in china.</title>
        <authorList>
            <person name="Handique U."/>
            <person name="Wu J."/>
        </authorList>
    </citation>
    <scope>NUCLEOTIDE SEQUENCE [LARGE SCALE GENOMIC DNA]</scope>
    <source>
        <strain evidence="2 3">ZRIMU1530</strain>
    </source>
</reference>